<keyword evidence="2" id="KW-0472">Membrane</keyword>
<keyword evidence="4" id="KW-1185">Reference proteome</keyword>
<keyword evidence="2" id="KW-0812">Transmembrane</keyword>
<organism evidence="3 4">
    <name type="scientific">Nonomuraea rosea</name>
    <dbReference type="NCBI Taxonomy" id="638574"/>
    <lineage>
        <taxon>Bacteria</taxon>
        <taxon>Bacillati</taxon>
        <taxon>Actinomycetota</taxon>
        <taxon>Actinomycetes</taxon>
        <taxon>Streptosporangiales</taxon>
        <taxon>Streptosporangiaceae</taxon>
        <taxon>Nonomuraea</taxon>
    </lineage>
</organism>
<evidence type="ECO:0000313" key="4">
    <source>
        <dbReference type="Proteomes" id="UP001500630"/>
    </source>
</evidence>
<dbReference type="NCBIfam" id="NF038083">
    <property type="entry name" value="CU044_5270_fam"/>
    <property type="match status" value="1"/>
</dbReference>
<evidence type="ECO:0000313" key="3">
    <source>
        <dbReference type="EMBL" id="GAA3576259.1"/>
    </source>
</evidence>
<keyword evidence="2" id="KW-1133">Transmembrane helix</keyword>
<dbReference type="InterPro" id="IPR047789">
    <property type="entry name" value="CU044_5270-like"/>
</dbReference>
<gene>
    <name evidence="3" type="ORF">GCM10022419_066830</name>
</gene>
<reference evidence="4" key="1">
    <citation type="journal article" date="2019" name="Int. J. Syst. Evol. Microbiol.">
        <title>The Global Catalogue of Microorganisms (GCM) 10K type strain sequencing project: providing services to taxonomists for standard genome sequencing and annotation.</title>
        <authorList>
            <consortium name="The Broad Institute Genomics Platform"/>
            <consortium name="The Broad Institute Genome Sequencing Center for Infectious Disease"/>
            <person name="Wu L."/>
            <person name="Ma J."/>
        </authorList>
    </citation>
    <scope>NUCLEOTIDE SEQUENCE [LARGE SCALE GENOMIC DNA]</scope>
    <source>
        <strain evidence="4">JCM 17326</strain>
    </source>
</reference>
<proteinExistence type="predicted"/>
<comment type="caution">
    <text evidence="3">The sequence shown here is derived from an EMBL/GenBank/DDBJ whole genome shotgun (WGS) entry which is preliminary data.</text>
</comment>
<evidence type="ECO:0000256" key="2">
    <source>
        <dbReference type="SAM" id="Phobius"/>
    </source>
</evidence>
<feature type="region of interest" description="Disordered" evidence="1">
    <location>
        <begin position="356"/>
        <end position="375"/>
    </location>
</feature>
<sequence length="375" mass="39883">MDELDLLARALPDARPPSPEVVARARARVATGPHAGVRARPAWRRFRAMWAPLATAAVVALVAVLVSNLAAPAPAPVLQQRNQELLDLADRVGRLPAEGGAYWRQVTVSGRYMKSGGYTLLATGRREVWLPRDPARTVLTVSWPRSIARPATAADMRAWQAAGSPAKVENECPPAKRCGSVPVTTELGSCRYDLTAEPSGSYPDRSVASFTMADLAALPTDEAALREKLRGYHKVWYDRGFTQTFEQFLPVAANLLSMPLTPAQRAALLRLLAGSPATEVVGPVIDPLGRKGLSVNLGLVDGTLSSGGKPGTDLPVYYRLILDPATGATLARVSYAARAGLGRTAHEAVTFQARAAGSGWTSEPPAAPRGCKASR</sequence>
<protein>
    <recommendedName>
        <fullName evidence="5">CU044_5270 family protein</fullName>
    </recommendedName>
</protein>
<dbReference type="RefSeq" id="WP_345567981.1">
    <property type="nucleotide sequence ID" value="NZ_BAABDQ010000016.1"/>
</dbReference>
<evidence type="ECO:0000256" key="1">
    <source>
        <dbReference type="SAM" id="MobiDB-lite"/>
    </source>
</evidence>
<name>A0ABP6Y7Y9_9ACTN</name>
<feature type="transmembrane region" description="Helical" evidence="2">
    <location>
        <begin position="48"/>
        <end position="71"/>
    </location>
</feature>
<accession>A0ABP6Y7Y9</accession>
<dbReference type="EMBL" id="BAABDQ010000016">
    <property type="protein sequence ID" value="GAA3576259.1"/>
    <property type="molecule type" value="Genomic_DNA"/>
</dbReference>
<dbReference type="Proteomes" id="UP001500630">
    <property type="component" value="Unassembled WGS sequence"/>
</dbReference>
<evidence type="ECO:0008006" key="5">
    <source>
        <dbReference type="Google" id="ProtNLM"/>
    </source>
</evidence>